<evidence type="ECO:0000313" key="5">
    <source>
        <dbReference type="Proteomes" id="UP000030689"/>
    </source>
</evidence>
<keyword evidence="1" id="KW-0862">Zinc</keyword>
<dbReference type="InterPro" id="IPR056648">
    <property type="entry name" value="DUF7746"/>
</dbReference>
<dbReference type="Pfam" id="PF24925">
    <property type="entry name" value="DUF7746"/>
    <property type="match status" value="1"/>
</dbReference>
<dbReference type="InterPro" id="IPR001878">
    <property type="entry name" value="Znf_CCHC"/>
</dbReference>
<dbReference type="PROSITE" id="PS50158">
    <property type="entry name" value="ZF_CCHC"/>
    <property type="match status" value="1"/>
</dbReference>
<dbReference type="PANTHER" id="PTHR33054">
    <property type="entry name" value="CCHC-TYPE DOMAIN-CONTAINING PROTEIN"/>
    <property type="match status" value="1"/>
</dbReference>
<dbReference type="OMA" id="DEKAMVI"/>
<sequence>TQVGNEDRTVAELLIAGFSGHLKGWWDNYLNNQQCSEIHMPSKQMRIIPPTLLGEKVRNKIEDSTGTQIIDYDDFTYGELISIVQQEGLKICQDLKLKKHPKWELKRTKVEIASFCRQFEIDPSKNSKSCIGDYSNSYYSKNKPRKYSKTYRNHKSYENYWQKPRKRFTPKEITTTKPFYKNLTCFKCNKKGHTSKLCRINRKIQDLGLGEELSIKISNLLLDHSSSSALQVDELKNSSSGSESDENKINILTKDQEFQIEILNFISNPQTKLKCLETILSSLNGKKIKISENTSKPHYPTSSKSSYDPTTILNKRKKDGSKTTIQDLRMQIKEVKMISKLLEKSKKEILSIFHSVISSIKGNHNSSSDEQDNDKLDNIEDDLSLKEQMQSLDSAPKDFLCVLRQITSQKYKIKITLVFFSENYKIDTIALFDTGADLYCSKYGLVPKCFHLETREELSAANNSKLFITSRAEASVLKDNIYIKTAFVLTDDIYQNVILGLPS</sequence>
<dbReference type="GO" id="GO:0008270">
    <property type="term" value="F:zinc ion binding"/>
    <property type="evidence" value="ECO:0007669"/>
    <property type="project" value="UniProtKB-KW"/>
</dbReference>
<feature type="domain" description="CCHC-type" evidence="3">
    <location>
        <begin position="185"/>
        <end position="199"/>
    </location>
</feature>
<gene>
    <name evidence="4" type="ORF">EUTSA_v10027067mg</name>
</gene>
<keyword evidence="5" id="KW-1185">Reference proteome</keyword>
<keyword evidence="1" id="KW-0479">Metal-binding</keyword>
<dbReference type="eggNOG" id="ENOG502QWP8">
    <property type="taxonomic scope" value="Eukaryota"/>
</dbReference>
<accession>V4MI74</accession>
<keyword evidence="1" id="KW-0863">Zinc-finger</keyword>
<dbReference type="AlphaFoldDB" id="V4MI74"/>
<feature type="non-terminal residue" evidence="4">
    <location>
        <position position="1"/>
    </location>
</feature>
<name>V4MI74_EUTSA</name>
<protein>
    <recommendedName>
        <fullName evidence="3">CCHC-type domain-containing protein</fullName>
    </recommendedName>
</protein>
<feature type="compositionally biased region" description="Polar residues" evidence="2">
    <location>
        <begin position="291"/>
        <end position="313"/>
    </location>
</feature>
<evidence type="ECO:0000259" key="3">
    <source>
        <dbReference type="PROSITE" id="PS50158"/>
    </source>
</evidence>
<dbReference type="KEGG" id="eus:EUTSA_v10027067mg"/>
<dbReference type="EMBL" id="KI517384">
    <property type="protein sequence ID" value="ESQ56329.1"/>
    <property type="molecule type" value="Genomic_DNA"/>
</dbReference>
<dbReference type="GO" id="GO:0003676">
    <property type="term" value="F:nucleic acid binding"/>
    <property type="evidence" value="ECO:0007669"/>
    <property type="project" value="InterPro"/>
</dbReference>
<dbReference type="Gramene" id="ESQ56329">
    <property type="protein sequence ID" value="ESQ56329"/>
    <property type="gene ID" value="EUTSA_v10027067mg"/>
</dbReference>
<organism evidence="4 5">
    <name type="scientific">Eutrema salsugineum</name>
    <name type="common">Saltwater cress</name>
    <name type="synonym">Sisymbrium salsugineum</name>
    <dbReference type="NCBI Taxonomy" id="72664"/>
    <lineage>
        <taxon>Eukaryota</taxon>
        <taxon>Viridiplantae</taxon>
        <taxon>Streptophyta</taxon>
        <taxon>Embryophyta</taxon>
        <taxon>Tracheophyta</taxon>
        <taxon>Spermatophyta</taxon>
        <taxon>Magnoliopsida</taxon>
        <taxon>eudicotyledons</taxon>
        <taxon>Gunneridae</taxon>
        <taxon>Pentapetalae</taxon>
        <taxon>rosids</taxon>
        <taxon>malvids</taxon>
        <taxon>Brassicales</taxon>
        <taxon>Brassicaceae</taxon>
        <taxon>Eutremeae</taxon>
        <taxon>Eutrema</taxon>
    </lineage>
</organism>
<evidence type="ECO:0000256" key="1">
    <source>
        <dbReference type="PROSITE-ProRule" id="PRU00047"/>
    </source>
</evidence>
<evidence type="ECO:0000313" key="4">
    <source>
        <dbReference type="EMBL" id="ESQ56329.1"/>
    </source>
</evidence>
<reference evidence="4 5" key="1">
    <citation type="journal article" date="2013" name="Front. Plant Sci.">
        <title>The Reference Genome of the Halophytic Plant Eutrema salsugineum.</title>
        <authorList>
            <person name="Yang R."/>
            <person name="Jarvis D.E."/>
            <person name="Chen H."/>
            <person name="Beilstein M.A."/>
            <person name="Grimwood J."/>
            <person name="Jenkins J."/>
            <person name="Shu S."/>
            <person name="Prochnik S."/>
            <person name="Xin M."/>
            <person name="Ma C."/>
            <person name="Schmutz J."/>
            <person name="Wing R.A."/>
            <person name="Mitchell-Olds T."/>
            <person name="Schumaker K.S."/>
            <person name="Wang X."/>
        </authorList>
    </citation>
    <scope>NUCLEOTIDE SEQUENCE [LARGE SCALE GENOMIC DNA]</scope>
</reference>
<dbReference type="PANTHER" id="PTHR33054:SF9">
    <property type="entry name" value="CCHC-TYPE DOMAIN-CONTAINING PROTEIN"/>
    <property type="match status" value="1"/>
</dbReference>
<dbReference type="Proteomes" id="UP000030689">
    <property type="component" value="Unassembled WGS sequence"/>
</dbReference>
<proteinExistence type="predicted"/>
<evidence type="ECO:0000256" key="2">
    <source>
        <dbReference type="SAM" id="MobiDB-lite"/>
    </source>
</evidence>
<feature type="region of interest" description="Disordered" evidence="2">
    <location>
        <begin position="291"/>
        <end position="319"/>
    </location>
</feature>